<keyword evidence="8" id="KW-0170">Cobalt</keyword>
<keyword evidence="4" id="KW-0479">Metal-binding</keyword>
<dbReference type="InterPro" id="IPR001160">
    <property type="entry name" value="Peptidase_M20C"/>
</dbReference>
<evidence type="ECO:0000256" key="1">
    <source>
        <dbReference type="ARBA" id="ARBA00001941"/>
    </source>
</evidence>
<evidence type="ECO:0000256" key="9">
    <source>
        <dbReference type="ARBA" id="ARBA00036421"/>
    </source>
</evidence>
<keyword evidence="7" id="KW-0482">Metalloprotease</keyword>
<dbReference type="RefSeq" id="WP_095136074.1">
    <property type="nucleotide sequence ID" value="NZ_NIBG01000035.1"/>
</dbReference>
<keyword evidence="20" id="KW-1185">Reference proteome</keyword>
<proteinExistence type="inferred from homology"/>
<keyword evidence="6" id="KW-0862">Zinc</keyword>
<gene>
    <name evidence="19" type="ORF">CCE28_20945</name>
</gene>
<evidence type="ECO:0000256" key="6">
    <source>
        <dbReference type="ARBA" id="ARBA00022833"/>
    </source>
</evidence>
<comment type="caution">
    <text evidence="19">The sequence shown here is derived from an EMBL/GenBank/DDBJ whole genome shotgun (WGS) entry which is preliminary data.</text>
</comment>
<name>A0A267M9W2_9FIRM</name>
<organism evidence="19 20">
    <name type="scientific">Anaeromicrobium sediminis</name>
    <dbReference type="NCBI Taxonomy" id="1478221"/>
    <lineage>
        <taxon>Bacteria</taxon>
        <taxon>Bacillati</taxon>
        <taxon>Bacillota</taxon>
        <taxon>Clostridia</taxon>
        <taxon>Peptostreptococcales</taxon>
        <taxon>Thermotaleaceae</taxon>
        <taxon>Anaeromicrobium</taxon>
    </lineage>
</organism>
<evidence type="ECO:0000256" key="12">
    <source>
        <dbReference type="ARBA" id="ARBA00061423"/>
    </source>
</evidence>
<evidence type="ECO:0000256" key="4">
    <source>
        <dbReference type="ARBA" id="ARBA00022723"/>
    </source>
</evidence>
<evidence type="ECO:0000256" key="2">
    <source>
        <dbReference type="ARBA" id="ARBA00001947"/>
    </source>
</evidence>
<dbReference type="Proteomes" id="UP000216024">
    <property type="component" value="Unassembled WGS sequence"/>
</dbReference>
<protein>
    <recommendedName>
        <fullName evidence="13">Cytosol non-specific dipeptidase</fullName>
        <ecNumber evidence="10">3.4.13.18</ecNumber>
    </recommendedName>
    <alternativeName>
        <fullName evidence="16">Aminoacyl-histidine dipeptidase</fullName>
    </alternativeName>
    <alternativeName>
        <fullName evidence="15">Beta-alanyl-histidine dipeptidase</fullName>
    </alternativeName>
    <alternativeName>
        <fullName evidence="14">Carnosinase</fullName>
    </alternativeName>
    <alternativeName>
        <fullName evidence="11">Peptidase D</fullName>
    </alternativeName>
    <alternativeName>
        <fullName evidence="17">Xaa-His dipeptidase</fullName>
    </alternativeName>
</protein>
<dbReference type="FunFam" id="3.40.630.10:FF:000072">
    <property type="entry name" value="Aminoacyl-histidine dipeptidase"/>
    <property type="match status" value="1"/>
</dbReference>
<evidence type="ECO:0000256" key="5">
    <source>
        <dbReference type="ARBA" id="ARBA00022801"/>
    </source>
</evidence>
<dbReference type="GO" id="GO:0006508">
    <property type="term" value="P:proteolysis"/>
    <property type="evidence" value="ECO:0007669"/>
    <property type="project" value="UniProtKB-KW"/>
</dbReference>
<dbReference type="SUPFAM" id="SSF53187">
    <property type="entry name" value="Zn-dependent exopeptidases"/>
    <property type="match status" value="1"/>
</dbReference>
<reference evidence="19 20" key="1">
    <citation type="submission" date="2017-06" db="EMBL/GenBank/DDBJ databases">
        <title>Draft genome sequence of anaerobic fermentative bacterium Anaeromicrobium sediminis DY2726D isolated from West Pacific Ocean sediments.</title>
        <authorList>
            <person name="Zeng X."/>
        </authorList>
    </citation>
    <scope>NUCLEOTIDE SEQUENCE [LARGE SCALE GENOMIC DNA]</scope>
    <source>
        <strain evidence="19 20">DY2726D</strain>
    </source>
</reference>
<dbReference type="EMBL" id="NIBG01000035">
    <property type="protein sequence ID" value="PAB56364.1"/>
    <property type="molecule type" value="Genomic_DNA"/>
</dbReference>
<dbReference type="PIRSF" id="PIRSF016599">
    <property type="entry name" value="Xaa-His_dipept"/>
    <property type="match status" value="1"/>
</dbReference>
<evidence type="ECO:0000256" key="7">
    <source>
        <dbReference type="ARBA" id="ARBA00023049"/>
    </source>
</evidence>
<comment type="catalytic activity">
    <reaction evidence="9">
        <text>Hydrolysis of dipeptides, preferentially hydrophobic dipeptides including prolyl amino acids.</text>
        <dbReference type="EC" id="3.4.13.18"/>
    </reaction>
</comment>
<evidence type="ECO:0000256" key="8">
    <source>
        <dbReference type="ARBA" id="ARBA00023285"/>
    </source>
</evidence>
<comment type="cofactor">
    <cofactor evidence="2">
        <name>Zn(2+)</name>
        <dbReference type="ChEBI" id="CHEBI:29105"/>
    </cofactor>
</comment>
<evidence type="ECO:0000256" key="14">
    <source>
        <dbReference type="ARBA" id="ARBA00075285"/>
    </source>
</evidence>
<dbReference type="PRINTS" id="PR00934">
    <property type="entry name" value="XHISDIPTASE"/>
</dbReference>
<dbReference type="Pfam" id="PF07687">
    <property type="entry name" value="M20_dimer"/>
    <property type="match status" value="1"/>
</dbReference>
<evidence type="ECO:0000313" key="20">
    <source>
        <dbReference type="Proteomes" id="UP000216024"/>
    </source>
</evidence>
<dbReference type="GO" id="GO:0070573">
    <property type="term" value="F:metallodipeptidase activity"/>
    <property type="evidence" value="ECO:0007669"/>
    <property type="project" value="TreeGrafter"/>
</dbReference>
<feature type="domain" description="Peptidase M20 dimerisation" evidence="18">
    <location>
        <begin position="210"/>
        <end position="293"/>
    </location>
</feature>
<dbReference type="CDD" id="cd03890">
    <property type="entry name" value="M20_pepD"/>
    <property type="match status" value="1"/>
</dbReference>
<dbReference type="AlphaFoldDB" id="A0A267M9W2"/>
<dbReference type="FunFam" id="3.40.630.10:FF:000015">
    <property type="entry name" value="Aminoacyl-histidine dipeptidase PepD"/>
    <property type="match status" value="1"/>
</dbReference>
<evidence type="ECO:0000256" key="15">
    <source>
        <dbReference type="ARBA" id="ARBA00076004"/>
    </source>
</evidence>
<evidence type="ECO:0000259" key="18">
    <source>
        <dbReference type="Pfam" id="PF07687"/>
    </source>
</evidence>
<comment type="similarity">
    <text evidence="12">Belongs to the peptidase M20C family.</text>
</comment>
<dbReference type="EC" id="3.4.13.18" evidence="10"/>
<dbReference type="GO" id="GO:0005829">
    <property type="term" value="C:cytosol"/>
    <property type="evidence" value="ECO:0007669"/>
    <property type="project" value="TreeGrafter"/>
</dbReference>
<keyword evidence="5" id="KW-0378">Hydrolase</keyword>
<evidence type="ECO:0000256" key="16">
    <source>
        <dbReference type="ARBA" id="ARBA00077688"/>
    </source>
</evidence>
<keyword evidence="3" id="KW-0645">Protease</keyword>
<evidence type="ECO:0000256" key="11">
    <source>
        <dbReference type="ARBA" id="ARBA00044252"/>
    </source>
</evidence>
<dbReference type="Pfam" id="PF01546">
    <property type="entry name" value="Peptidase_M20"/>
    <property type="match status" value="1"/>
</dbReference>
<sequence>MESVLNGIKPGAIFKHFLKLTEIPRCSGNEKKVSDFLVKFAKDHGLEVIQDKALNVIIKKPATKGYENAPTVILQAHMDMVCAKNENFQFDFNKDAIPLIVEEDIIRTKGTTLGADNGIGIAMIMAILESDQLPHPPLVAIFTTGEETEMEGASKLNPEHISGDIMINLDSEEEGILTVSSAGGVNNIVSLPIVWNNAHNTKEAHRIVIKELIGGHSGIEIDKSRASAIKLLGRLLQGIDEKIDLNIASVSGGEKINAIPRMADAIIMIKKEDKKELENIIKEYEGIFHNEFKASDPNIRIYLEKINMPEKVFDPTTKSAVISILRLIPFGVQTMSANMEGLVESSNNIGVLTTKEDEITFESAVRSSVKSLKDEINGRIQIIADLNGAKMELKGDYPEWEFKEDSPIRELMSQVYKEMYNEDIKVKAIHAGLETGVLREKLGDIDIVSIGPNIYNAHTPDEYLSISSTVRTIGFLTEVLRRIK</sequence>
<evidence type="ECO:0000256" key="17">
    <source>
        <dbReference type="ARBA" id="ARBA00078074"/>
    </source>
</evidence>
<dbReference type="PANTHER" id="PTHR43501">
    <property type="entry name" value="CYTOSOL NON-SPECIFIC DIPEPTIDASE"/>
    <property type="match status" value="1"/>
</dbReference>
<dbReference type="Gene3D" id="3.40.630.10">
    <property type="entry name" value="Zn peptidases"/>
    <property type="match status" value="2"/>
</dbReference>
<dbReference type="NCBIfam" id="TIGR01893">
    <property type="entry name" value="aa-his-dipept"/>
    <property type="match status" value="1"/>
</dbReference>
<evidence type="ECO:0000256" key="10">
    <source>
        <dbReference type="ARBA" id="ARBA00038976"/>
    </source>
</evidence>
<evidence type="ECO:0000256" key="13">
    <source>
        <dbReference type="ARBA" id="ARBA00071271"/>
    </source>
</evidence>
<dbReference type="PANTHER" id="PTHR43501:SF1">
    <property type="entry name" value="CYTOSOL NON-SPECIFIC DIPEPTIDASE"/>
    <property type="match status" value="1"/>
</dbReference>
<comment type="cofactor">
    <cofactor evidence="1">
        <name>Co(2+)</name>
        <dbReference type="ChEBI" id="CHEBI:48828"/>
    </cofactor>
</comment>
<evidence type="ECO:0000256" key="3">
    <source>
        <dbReference type="ARBA" id="ARBA00022670"/>
    </source>
</evidence>
<dbReference type="GO" id="GO:0046872">
    <property type="term" value="F:metal ion binding"/>
    <property type="evidence" value="ECO:0007669"/>
    <property type="project" value="UniProtKB-KW"/>
</dbReference>
<dbReference type="InterPro" id="IPR011650">
    <property type="entry name" value="Peptidase_M20_dimer"/>
</dbReference>
<dbReference type="OrthoDB" id="9773892at2"/>
<accession>A0A267M9W2</accession>
<evidence type="ECO:0000313" key="19">
    <source>
        <dbReference type="EMBL" id="PAB56364.1"/>
    </source>
</evidence>
<dbReference type="InterPro" id="IPR002933">
    <property type="entry name" value="Peptidase_M20"/>
</dbReference>